<comment type="caution">
    <text evidence="5">The sequence shown here is derived from an EMBL/GenBank/DDBJ whole genome shotgun (WGS) entry which is preliminary data.</text>
</comment>
<evidence type="ECO:0000256" key="1">
    <source>
        <dbReference type="ARBA" id="ARBA00022723"/>
    </source>
</evidence>
<dbReference type="PANTHER" id="PTHR36486:SF2">
    <property type="entry name" value="OS01G0977800 PROTEIN"/>
    <property type="match status" value="1"/>
</dbReference>
<evidence type="ECO:0000313" key="6">
    <source>
        <dbReference type="Proteomes" id="UP001630127"/>
    </source>
</evidence>
<dbReference type="EMBL" id="JBJUIK010000009">
    <property type="protein sequence ID" value="KAL3517955.1"/>
    <property type="molecule type" value="Genomic_DNA"/>
</dbReference>
<feature type="region of interest" description="Disordered" evidence="4">
    <location>
        <begin position="37"/>
        <end position="71"/>
    </location>
</feature>
<dbReference type="InterPro" id="IPR011011">
    <property type="entry name" value="Znf_FYVE_PHD"/>
</dbReference>
<feature type="region of interest" description="Disordered" evidence="4">
    <location>
        <begin position="284"/>
        <end position="305"/>
    </location>
</feature>
<dbReference type="SUPFAM" id="SSF57903">
    <property type="entry name" value="FYVE/PHD zinc finger"/>
    <property type="match status" value="1"/>
</dbReference>
<keyword evidence="2" id="KW-0863">Zinc-finger</keyword>
<keyword evidence="6" id="KW-1185">Reference proteome</keyword>
<proteinExistence type="predicted"/>
<keyword evidence="3" id="KW-0862">Zinc</keyword>
<reference evidence="5 6" key="1">
    <citation type="submission" date="2024-11" db="EMBL/GenBank/DDBJ databases">
        <title>A near-complete genome assembly of Cinchona calisaya.</title>
        <authorList>
            <person name="Lian D.C."/>
            <person name="Zhao X.W."/>
            <person name="Wei L."/>
        </authorList>
    </citation>
    <scope>NUCLEOTIDE SEQUENCE [LARGE SCALE GENOMIC DNA]</scope>
    <source>
        <tissue evidence="5">Nenye</tissue>
    </source>
</reference>
<evidence type="ECO:0000256" key="3">
    <source>
        <dbReference type="ARBA" id="ARBA00022833"/>
    </source>
</evidence>
<organism evidence="5 6">
    <name type="scientific">Cinchona calisaya</name>
    <dbReference type="NCBI Taxonomy" id="153742"/>
    <lineage>
        <taxon>Eukaryota</taxon>
        <taxon>Viridiplantae</taxon>
        <taxon>Streptophyta</taxon>
        <taxon>Embryophyta</taxon>
        <taxon>Tracheophyta</taxon>
        <taxon>Spermatophyta</taxon>
        <taxon>Magnoliopsida</taxon>
        <taxon>eudicotyledons</taxon>
        <taxon>Gunneridae</taxon>
        <taxon>Pentapetalae</taxon>
        <taxon>asterids</taxon>
        <taxon>lamiids</taxon>
        <taxon>Gentianales</taxon>
        <taxon>Rubiaceae</taxon>
        <taxon>Cinchonoideae</taxon>
        <taxon>Cinchoneae</taxon>
        <taxon>Cinchona</taxon>
    </lineage>
</organism>
<keyword evidence="1" id="KW-0479">Metal-binding</keyword>
<dbReference type="AlphaFoldDB" id="A0ABD2ZER5"/>
<protein>
    <submittedName>
        <fullName evidence="5">Uncharacterized protein</fullName>
    </submittedName>
</protein>
<evidence type="ECO:0000256" key="4">
    <source>
        <dbReference type="SAM" id="MobiDB-lite"/>
    </source>
</evidence>
<gene>
    <name evidence="5" type="ORF">ACH5RR_020544</name>
</gene>
<accession>A0ABD2ZER5</accession>
<evidence type="ECO:0000313" key="5">
    <source>
        <dbReference type="EMBL" id="KAL3517955.1"/>
    </source>
</evidence>
<name>A0ABD2ZER5_9GENT</name>
<dbReference type="PANTHER" id="PTHR36486">
    <property type="entry name" value="OS01G0977800 PROTEIN"/>
    <property type="match status" value="1"/>
</dbReference>
<dbReference type="InterPro" id="IPR053057">
    <property type="entry name" value="XLG_GTP-binding"/>
</dbReference>
<sequence>MGDLVKISKAKRELEELYSGIPDDSVNLTFSDLAELRQMSTPPSIDKKNSGPLDPITETSSPRTEEVEPLTNSLDFSRGLKASAHQIQYQSQHLPHLHHLTPHCRETYNSPILNNHYVQGEITTPNHHQQHHHHHVSSPFNHSCQHGMHSDMVYDDMSQMSGMSNMAYPDHRGGRRRPGIPHSNICTICTTYIYIFLHRCLVCGRAYCRQCVGIGMGEMTEGRKCIECLGRRFSQRYIQRAGQIGCCMGYSSIVKQQELKWAEKGTRGSGDNNRYNRSGMVMVSRSTNPAPPRTPNHRAANNPHSFVSNAQSSFVMGSPYSPYYAPKNHPLPF</sequence>
<dbReference type="GO" id="GO:0008270">
    <property type="term" value="F:zinc ion binding"/>
    <property type="evidence" value="ECO:0007669"/>
    <property type="project" value="UniProtKB-KW"/>
</dbReference>
<dbReference type="Proteomes" id="UP001630127">
    <property type="component" value="Unassembled WGS sequence"/>
</dbReference>
<evidence type="ECO:0000256" key="2">
    <source>
        <dbReference type="ARBA" id="ARBA00022771"/>
    </source>
</evidence>